<evidence type="ECO:0000313" key="3">
    <source>
        <dbReference type="Proteomes" id="UP000789739"/>
    </source>
</evidence>
<dbReference type="AlphaFoldDB" id="A0A9N8ZCD2"/>
<proteinExistence type="predicted"/>
<evidence type="ECO:0000313" key="2">
    <source>
        <dbReference type="EMBL" id="CAG8487944.1"/>
    </source>
</evidence>
<dbReference type="EMBL" id="CAJVPI010000139">
    <property type="protein sequence ID" value="CAG8487944.1"/>
    <property type="molecule type" value="Genomic_DNA"/>
</dbReference>
<dbReference type="Proteomes" id="UP000789739">
    <property type="component" value="Unassembled WGS sequence"/>
</dbReference>
<reference evidence="2" key="1">
    <citation type="submission" date="2021-06" db="EMBL/GenBank/DDBJ databases">
        <authorList>
            <person name="Kallberg Y."/>
            <person name="Tangrot J."/>
            <person name="Rosling A."/>
        </authorList>
    </citation>
    <scope>NUCLEOTIDE SEQUENCE</scope>
    <source>
        <strain evidence="2">BR232B</strain>
    </source>
</reference>
<protein>
    <submittedName>
        <fullName evidence="2">10252_t:CDS:1</fullName>
    </submittedName>
</protein>
<accession>A0A9N8ZCD2</accession>
<comment type="caution">
    <text evidence="2">The sequence shown here is derived from an EMBL/GenBank/DDBJ whole genome shotgun (WGS) entry which is preliminary data.</text>
</comment>
<sequence>MSGVYFKIKKHCYILRQPNKRTVIEKPTSEQILKILGDCVLKNSSHDPWKVFKKLMMQFLEESALKQLWRNQEIKAEFRGLVEDASKKGGIRIVFDKLCQNNPVALVAPSQVTSEQDASDEWDSNPMSGDDRGNRQEFGTMPEALLAEQNTVTQVAHPQVTSEHMDASDEWHSNPMSGDVRGNRHEFGTMPEVYLSAGQNTVAQACHQFTSEQNINIDGGDERLVSMDANGMRFYNYGGAFNEVVPDMVAQACHQFTSEQNNNTGDEWLVPMEDANDMGFYYNGDTFHEVGSSVPAEQNTDVDDEWQSAKLWLSRIKNLGLDLLAYISILDNIRNAENRL</sequence>
<gene>
    <name evidence="2" type="ORF">PBRASI_LOCUS1941</name>
</gene>
<feature type="region of interest" description="Disordered" evidence="1">
    <location>
        <begin position="110"/>
        <end position="137"/>
    </location>
</feature>
<evidence type="ECO:0000256" key="1">
    <source>
        <dbReference type="SAM" id="MobiDB-lite"/>
    </source>
</evidence>
<keyword evidence="3" id="KW-1185">Reference proteome</keyword>
<name>A0A9N8ZCD2_9GLOM</name>
<organism evidence="2 3">
    <name type="scientific">Paraglomus brasilianum</name>
    <dbReference type="NCBI Taxonomy" id="144538"/>
    <lineage>
        <taxon>Eukaryota</taxon>
        <taxon>Fungi</taxon>
        <taxon>Fungi incertae sedis</taxon>
        <taxon>Mucoromycota</taxon>
        <taxon>Glomeromycotina</taxon>
        <taxon>Glomeromycetes</taxon>
        <taxon>Paraglomerales</taxon>
        <taxon>Paraglomeraceae</taxon>
        <taxon>Paraglomus</taxon>
    </lineage>
</organism>